<gene>
    <name evidence="4" type="primary">asnO6</name>
    <name evidence="4" type="ORF">SRIMR7_41065</name>
</gene>
<organism evidence="4 5">
    <name type="scientific">Streptomyces rimosus subsp. rimosus</name>
    <dbReference type="NCBI Taxonomy" id="132474"/>
    <lineage>
        <taxon>Bacteria</taxon>
        <taxon>Bacillati</taxon>
        <taxon>Actinomycetota</taxon>
        <taxon>Actinomycetes</taxon>
        <taxon>Kitasatosporales</taxon>
        <taxon>Streptomycetaceae</taxon>
        <taxon>Streptomyces</taxon>
    </lineage>
</organism>
<evidence type="ECO:0000313" key="5">
    <source>
        <dbReference type="Proteomes" id="UP000829494"/>
    </source>
</evidence>
<evidence type="ECO:0000259" key="3">
    <source>
        <dbReference type="Pfam" id="PF02668"/>
    </source>
</evidence>
<evidence type="ECO:0000256" key="2">
    <source>
        <dbReference type="ARBA" id="ARBA00023004"/>
    </source>
</evidence>
<dbReference type="InterPro" id="IPR042098">
    <property type="entry name" value="TauD-like_sf"/>
</dbReference>
<evidence type="ECO:0000313" key="4">
    <source>
        <dbReference type="EMBL" id="UNZ08560.1"/>
    </source>
</evidence>
<dbReference type="GO" id="GO:0016491">
    <property type="term" value="F:oxidoreductase activity"/>
    <property type="evidence" value="ECO:0007669"/>
    <property type="project" value="UniProtKB-KW"/>
</dbReference>
<name>A0ABY3ZFC8_STRRM</name>
<dbReference type="Proteomes" id="UP000829494">
    <property type="component" value="Chromosome"/>
</dbReference>
<dbReference type="EC" id="1.14.11.39" evidence="4"/>
<evidence type="ECO:0000256" key="1">
    <source>
        <dbReference type="ARBA" id="ARBA00023002"/>
    </source>
</evidence>
<accession>A0ABY3ZFC8</accession>
<reference evidence="4 5" key="1">
    <citation type="submission" date="2022-03" db="EMBL/GenBank/DDBJ databases">
        <title>Complete genome of Streptomyces rimosus ssp. rimosus R7 (=ATCC 10970).</title>
        <authorList>
            <person name="Beganovic S."/>
            <person name="Ruckert C."/>
            <person name="Busche T."/>
            <person name="Kalinowski J."/>
            <person name="Wittmann C."/>
        </authorList>
    </citation>
    <scope>NUCLEOTIDE SEQUENCE [LARGE SCALE GENOMIC DNA]</scope>
    <source>
        <strain evidence="4 5">R7</strain>
    </source>
</reference>
<keyword evidence="1 4" id="KW-0560">Oxidoreductase</keyword>
<protein>
    <submittedName>
        <fullName evidence="4">L-asparagine oxygenase</fullName>
        <ecNumber evidence="4">1.14.11.39</ecNumber>
    </submittedName>
</protein>
<dbReference type="Gene3D" id="3.60.130.10">
    <property type="entry name" value="Clavaminate synthase-like"/>
    <property type="match status" value="1"/>
</dbReference>
<feature type="domain" description="TauD/TfdA-like" evidence="3">
    <location>
        <begin position="23"/>
        <end position="79"/>
    </location>
</feature>
<proteinExistence type="predicted"/>
<keyword evidence="2" id="KW-0408">Iron</keyword>
<dbReference type="SUPFAM" id="SSF51197">
    <property type="entry name" value="Clavaminate synthase-like"/>
    <property type="match status" value="1"/>
</dbReference>
<dbReference type="InterPro" id="IPR003819">
    <property type="entry name" value="TauD/TfdA-like"/>
</dbReference>
<dbReference type="Pfam" id="PF02668">
    <property type="entry name" value="TauD"/>
    <property type="match status" value="1"/>
</dbReference>
<keyword evidence="5" id="KW-1185">Reference proteome</keyword>
<sequence>MLSGPADSPEIVADFHAMEPLDETAARAFDELREATLAVFAGTALEAGDLIIVDNRAAVHGRTAFRPRYDGQGRWLRRCFAVADLRPSRAIRAAGSQVCAPLGLVSAP</sequence>
<dbReference type="EMBL" id="CP094298">
    <property type="protein sequence ID" value="UNZ08560.1"/>
    <property type="molecule type" value="Genomic_DNA"/>
</dbReference>